<feature type="domain" description="NmrA-like" evidence="4">
    <location>
        <begin position="3"/>
        <end position="81"/>
    </location>
</feature>
<keyword evidence="3" id="KW-0560">Oxidoreductase</keyword>
<reference evidence="5 6" key="1">
    <citation type="submission" date="2014-04" db="EMBL/GenBank/DDBJ databases">
        <authorList>
            <consortium name="DOE Joint Genome Institute"/>
            <person name="Kuo A."/>
            <person name="Martino E."/>
            <person name="Perotto S."/>
            <person name="Kohler A."/>
            <person name="Nagy L.G."/>
            <person name="Floudas D."/>
            <person name="Copeland A."/>
            <person name="Barry K.W."/>
            <person name="Cichocki N."/>
            <person name="Veneault-Fourrey C."/>
            <person name="LaButti K."/>
            <person name="Lindquist E.A."/>
            <person name="Lipzen A."/>
            <person name="Lundell T."/>
            <person name="Morin E."/>
            <person name="Murat C."/>
            <person name="Sun H."/>
            <person name="Tunlid A."/>
            <person name="Henrissat B."/>
            <person name="Grigoriev I.V."/>
            <person name="Hibbett D.S."/>
            <person name="Martin F."/>
            <person name="Nordberg H.P."/>
            <person name="Cantor M.N."/>
            <person name="Hua S.X."/>
        </authorList>
    </citation>
    <scope>NUCLEOTIDE SEQUENCE [LARGE SCALE GENOMIC DNA]</scope>
    <source>
        <strain evidence="5 6">Zn</strain>
    </source>
</reference>
<dbReference type="GO" id="GO:0005634">
    <property type="term" value="C:nucleus"/>
    <property type="evidence" value="ECO:0007669"/>
    <property type="project" value="TreeGrafter"/>
</dbReference>
<evidence type="ECO:0000313" key="5">
    <source>
        <dbReference type="EMBL" id="KIN00741.1"/>
    </source>
</evidence>
<organism evidence="5 6">
    <name type="scientific">Oidiodendron maius (strain Zn)</name>
    <dbReference type="NCBI Taxonomy" id="913774"/>
    <lineage>
        <taxon>Eukaryota</taxon>
        <taxon>Fungi</taxon>
        <taxon>Dikarya</taxon>
        <taxon>Ascomycota</taxon>
        <taxon>Pezizomycotina</taxon>
        <taxon>Leotiomycetes</taxon>
        <taxon>Leotiomycetes incertae sedis</taxon>
        <taxon>Myxotrichaceae</taxon>
        <taxon>Oidiodendron</taxon>
    </lineage>
</organism>
<dbReference type="InterPro" id="IPR036291">
    <property type="entry name" value="NAD(P)-bd_dom_sf"/>
</dbReference>
<dbReference type="Proteomes" id="UP000054321">
    <property type="component" value="Unassembled WGS sequence"/>
</dbReference>
<evidence type="ECO:0000313" key="6">
    <source>
        <dbReference type="Proteomes" id="UP000054321"/>
    </source>
</evidence>
<dbReference type="InterPro" id="IPR051164">
    <property type="entry name" value="NmrA-like_oxidored"/>
</dbReference>
<evidence type="ECO:0000256" key="2">
    <source>
        <dbReference type="ARBA" id="ARBA00022857"/>
    </source>
</evidence>
<name>A0A0C3GXF7_OIDMZ</name>
<dbReference type="OrthoDB" id="3358371at2759"/>
<keyword evidence="2" id="KW-0521">NADP</keyword>
<dbReference type="PANTHER" id="PTHR42748:SF30">
    <property type="entry name" value="NMRA-LIKE DOMAIN-CONTAINING PROTEIN"/>
    <property type="match status" value="1"/>
</dbReference>
<dbReference type="GO" id="GO:0016491">
    <property type="term" value="F:oxidoreductase activity"/>
    <property type="evidence" value="ECO:0007669"/>
    <property type="project" value="UniProtKB-KW"/>
</dbReference>
<proteinExistence type="inferred from homology"/>
<dbReference type="InterPro" id="IPR008030">
    <property type="entry name" value="NmrA-like"/>
</dbReference>
<accession>A0A0C3GXF7</accession>
<protein>
    <recommendedName>
        <fullName evidence="4">NmrA-like domain-containing protein</fullName>
    </recommendedName>
</protein>
<evidence type="ECO:0000256" key="1">
    <source>
        <dbReference type="ARBA" id="ARBA00006328"/>
    </source>
</evidence>
<dbReference type="PANTHER" id="PTHR42748">
    <property type="entry name" value="NITROGEN METABOLITE REPRESSION PROTEIN NMRA FAMILY MEMBER"/>
    <property type="match status" value="1"/>
</dbReference>
<gene>
    <name evidence="5" type="ORF">OIDMADRAFT_55308</name>
</gene>
<dbReference type="Gene3D" id="3.40.50.720">
    <property type="entry name" value="NAD(P)-binding Rossmann-like Domain"/>
    <property type="match status" value="1"/>
</dbReference>
<evidence type="ECO:0000256" key="3">
    <source>
        <dbReference type="ARBA" id="ARBA00023002"/>
    </source>
</evidence>
<sequence length="108" mass="11781">MAEKKIITIVGVSGNQKSASVADIFTKEGGWHIRGITRDPSKPASQAWADKGVELITADVNDAASLKTAFAESTAIFGVTDFWALWAILLYRNAPRRLAASKYPLFLR</sequence>
<dbReference type="EMBL" id="KN832877">
    <property type="protein sequence ID" value="KIN00741.1"/>
    <property type="molecule type" value="Genomic_DNA"/>
</dbReference>
<dbReference type="HOGENOM" id="CLU_164948_0_0_1"/>
<reference evidence="6" key="2">
    <citation type="submission" date="2015-01" db="EMBL/GenBank/DDBJ databases">
        <title>Evolutionary Origins and Diversification of the Mycorrhizal Mutualists.</title>
        <authorList>
            <consortium name="DOE Joint Genome Institute"/>
            <consortium name="Mycorrhizal Genomics Consortium"/>
            <person name="Kohler A."/>
            <person name="Kuo A."/>
            <person name="Nagy L.G."/>
            <person name="Floudas D."/>
            <person name="Copeland A."/>
            <person name="Barry K.W."/>
            <person name="Cichocki N."/>
            <person name="Veneault-Fourrey C."/>
            <person name="LaButti K."/>
            <person name="Lindquist E.A."/>
            <person name="Lipzen A."/>
            <person name="Lundell T."/>
            <person name="Morin E."/>
            <person name="Murat C."/>
            <person name="Riley R."/>
            <person name="Ohm R."/>
            <person name="Sun H."/>
            <person name="Tunlid A."/>
            <person name="Henrissat B."/>
            <person name="Grigoriev I.V."/>
            <person name="Hibbett D.S."/>
            <person name="Martin F."/>
        </authorList>
    </citation>
    <scope>NUCLEOTIDE SEQUENCE [LARGE SCALE GENOMIC DNA]</scope>
    <source>
        <strain evidence="6">Zn</strain>
    </source>
</reference>
<evidence type="ECO:0000259" key="4">
    <source>
        <dbReference type="Pfam" id="PF05368"/>
    </source>
</evidence>
<dbReference type="STRING" id="913774.A0A0C3GXF7"/>
<dbReference type="Pfam" id="PF05368">
    <property type="entry name" value="NmrA"/>
    <property type="match status" value="1"/>
</dbReference>
<keyword evidence="6" id="KW-1185">Reference proteome</keyword>
<dbReference type="AlphaFoldDB" id="A0A0C3GXF7"/>
<dbReference type="SUPFAM" id="SSF51735">
    <property type="entry name" value="NAD(P)-binding Rossmann-fold domains"/>
    <property type="match status" value="1"/>
</dbReference>
<comment type="similarity">
    <text evidence="1">Belongs to the NmrA-type oxidoreductase family.</text>
</comment>
<dbReference type="InParanoid" id="A0A0C3GXF7"/>